<dbReference type="InterPro" id="IPR038586">
    <property type="entry name" value="Tctex-1-like_sf"/>
</dbReference>
<dbReference type="PROSITE" id="PS50404">
    <property type="entry name" value="GST_NTER"/>
    <property type="match status" value="1"/>
</dbReference>
<accession>A0A9W8B2S3</accession>
<name>A0A9W8B2S3_9FUNG</name>
<dbReference type="EMBL" id="JANBQB010000165">
    <property type="protein sequence ID" value="KAJ1980501.1"/>
    <property type="molecule type" value="Genomic_DNA"/>
</dbReference>
<protein>
    <submittedName>
        <fullName evidence="3">Glutathione S-transferase</fullName>
    </submittedName>
</protein>
<evidence type="ECO:0000313" key="3">
    <source>
        <dbReference type="EMBL" id="KAJ1980501.1"/>
    </source>
</evidence>
<dbReference type="Pfam" id="PF03645">
    <property type="entry name" value="Tctex-1"/>
    <property type="match status" value="1"/>
</dbReference>
<feature type="domain" description="GST N-terminal" evidence="1">
    <location>
        <begin position="106"/>
        <end position="185"/>
    </location>
</feature>
<proteinExistence type="predicted"/>
<keyword evidence="4" id="KW-1185">Reference proteome</keyword>
<gene>
    <name evidence="3" type="primary">gst-38_2</name>
    <name evidence="3" type="ORF">H4R34_002428</name>
</gene>
<dbReference type="Gene3D" id="1.20.1050.10">
    <property type="match status" value="1"/>
</dbReference>
<evidence type="ECO:0000313" key="4">
    <source>
        <dbReference type="Proteomes" id="UP001151582"/>
    </source>
</evidence>
<dbReference type="CDD" id="cd21455">
    <property type="entry name" value="DLC-like_DYNLT1_DYNLT3"/>
    <property type="match status" value="1"/>
</dbReference>
<dbReference type="InterPro" id="IPR050213">
    <property type="entry name" value="GST_superfamily"/>
</dbReference>
<dbReference type="InterPro" id="IPR036249">
    <property type="entry name" value="Thioredoxin-like_sf"/>
</dbReference>
<dbReference type="GO" id="GO:0004364">
    <property type="term" value="F:glutathione transferase activity"/>
    <property type="evidence" value="ECO:0007669"/>
    <property type="project" value="TreeGrafter"/>
</dbReference>
<comment type="caution">
    <text evidence="3">The sequence shown here is derived from an EMBL/GenBank/DDBJ whole genome shotgun (WGS) entry which is preliminary data.</text>
</comment>
<dbReference type="Gene3D" id="3.40.30.10">
    <property type="entry name" value="Glutaredoxin"/>
    <property type="match status" value="1"/>
</dbReference>
<dbReference type="GO" id="GO:0006749">
    <property type="term" value="P:glutathione metabolic process"/>
    <property type="evidence" value="ECO:0007669"/>
    <property type="project" value="TreeGrafter"/>
</dbReference>
<dbReference type="InterPro" id="IPR005334">
    <property type="entry name" value="Tctex-1-like"/>
</dbReference>
<feature type="domain" description="GST C-terminal" evidence="2">
    <location>
        <begin position="191"/>
        <end position="324"/>
    </location>
</feature>
<dbReference type="Gene3D" id="3.30.1140.40">
    <property type="entry name" value="Tctex-1"/>
    <property type="match status" value="1"/>
</dbReference>
<dbReference type="InterPro" id="IPR004046">
    <property type="entry name" value="GST_C"/>
</dbReference>
<dbReference type="OrthoDB" id="10059120at2759"/>
<sequence>MAATTLGISTERAAEVRHILRTAIDLTVDGSEYKHRQVTEWNQAILEYALRKVTALSYDKPYKHIVTCKIIQLNGEGYHSGVISLWNSATDGCLTILASALQNTMPTIELYYWPIAGRMNAAAAILDYASVAWTPMYVCDGKVKSSTPFSRLPVLREHMADGRTLVLSESHAIERYFARRFKLYGTDSQQDALQDAFIAQWEEVLDAVAHIHFGDPAMKEYYAERYQKNLALLLEKHSKRLVASATGLYFGDQITWTDIVAYTRYELLKVYESANGLPDALSCLDKLVATMEQNPQFQNYLKREKARSVFYQSGEDHGEPATAILPVELITDANGEVLAKERLDLVPASLDLSDLGCQ</sequence>
<evidence type="ECO:0000259" key="1">
    <source>
        <dbReference type="PROSITE" id="PS50404"/>
    </source>
</evidence>
<dbReference type="Pfam" id="PF14497">
    <property type="entry name" value="GST_C_3"/>
    <property type="match status" value="1"/>
</dbReference>
<dbReference type="InterPro" id="IPR004045">
    <property type="entry name" value="Glutathione_S-Trfase_N"/>
</dbReference>
<dbReference type="PROSITE" id="PS50405">
    <property type="entry name" value="GST_CTER"/>
    <property type="match status" value="1"/>
</dbReference>
<dbReference type="SUPFAM" id="SSF52833">
    <property type="entry name" value="Thioredoxin-like"/>
    <property type="match status" value="1"/>
</dbReference>
<dbReference type="Proteomes" id="UP001151582">
    <property type="component" value="Unassembled WGS sequence"/>
</dbReference>
<dbReference type="InterPro" id="IPR010987">
    <property type="entry name" value="Glutathione-S-Trfase_C-like"/>
</dbReference>
<organism evidence="3 4">
    <name type="scientific">Dimargaris verticillata</name>
    <dbReference type="NCBI Taxonomy" id="2761393"/>
    <lineage>
        <taxon>Eukaryota</taxon>
        <taxon>Fungi</taxon>
        <taxon>Fungi incertae sedis</taxon>
        <taxon>Zoopagomycota</taxon>
        <taxon>Kickxellomycotina</taxon>
        <taxon>Dimargaritomycetes</taxon>
        <taxon>Dimargaritales</taxon>
        <taxon>Dimargaritaceae</taxon>
        <taxon>Dimargaris</taxon>
    </lineage>
</organism>
<dbReference type="AlphaFoldDB" id="A0A9W8B2S3"/>
<dbReference type="PANTHER" id="PTHR11571">
    <property type="entry name" value="GLUTATHIONE S-TRANSFERASE"/>
    <property type="match status" value="1"/>
</dbReference>
<evidence type="ECO:0000259" key="2">
    <source>
        <dbReference type="PROSITE" id="PS50405"/>
    </source>
</evidence>
<dbReference type="InterPro" id="IPR036282">
    <property type="entry name" value="Glutathione-S-Trfase_C_sf"/>
</dbReference>
<dbReference type="SUPFAM" id="SSF47616">
    <property type="entry name" value="GST C-terminal domain-like"/>
    <property type="match status" value="1"/>
</dbReference>
<reference evidence="3" key="1">
    <citation type="submission" date="2022-07" db="EMBL/GenBank/DDBJ databases">
        <title>Phylogenomic reconstructions and comparative analyses of Kickxellomycotina fungi.</title>
        <authorList>
            <person name="Reynolds N.K."/>
            <person name="Stajich J.E."/>
            <person name="Barry K."/>
            <person name="Grigoriev I.V."/>
            <person name="Crous P."/>
            <person name="Smith M.E."/>
        </authorList>
    </citation>
    <scope>NUCLEOTIDE SEQUENCE</scope>
    <source>
        <strain evidence="3">RSA 567</strain>
    </source>
</reference>